<accession>A0A139GTP2</accession>
<dbReference type="OrthoDB" id="408373at2759"/>
<dbReference type="GO" id="GO:0016787">
    <property type="term" value="F:hydrolase activity"/>
    <property type="evidence" value="ECO:0007669"/>
    <property type="project" value="UniProtKB-KW"/>
</dbReference>
<dbReference type="STRING" id="321146.A0A139GTP2"/>
<sequence length="386" mass="43764">MAHTKDLEPLTLPAGVSEDYVDCTASCGLNWHILKAGEPGKPLVLFCHGYPELAYSWRRILPEVAKAGYYAVAMDQRGYGRTTGWEDRPYDQVDLTQYVFTNLVRDLVCLVYKLGYTEAAAIIGHDFGAVSSAMAALMRPDVFKATIQMSHPHHPPPAPQLGNQPQKQPLDIQAELAKLNPPRKHYKWYNSSPGAAEDWNNPPQGLEKYLRGYFHLKSADWDKNHPHPLKEWSAKEIEVMPEYYVMAKDDTFPQSIEKNMKGEDYSKTESWLPPEDLDVYVKEWSRVGFQGALNWYRAQTASTSQSKRDMLLYAGRRIEVPCAFISGKQDWGNYQQPGAFEAYEDPKAVKPGCFRGATLIDHAGHWVQQEQSEKVTMCVLGFLKSL</sequence>
<dbReference type="AlphaFoldDB" id="A0A139GTP2"/>
<evidence type="ECO:0000313" key="4">
    <source>
        <dbReference type="EMBL" id="KXS93576.1"/>
    </source>
</evidence>
<dbReference type="InterPro" id="IPR029058">
    <property type="entry name" value="AB_hydrolase_fold"/>
</dbReference>
<feature type="domain" description="AB hydrolase-1" evidence="3">
    <location>
        <begin position="42"/>
        <end position="160"/>
    </location>
</feature>
<protein>
    <recommendedName>
        <fullName evidence="3">AB hydrolase-1 domain-containing protein</fullName>
    </recommendedName>
</protein>
<dbReference type="InterPro" id="IPR000639">
    <property type="entry name" value="Epox_hydrolase-like"/>
</dbReference>
<organism evidence="4 5">
    <name type="scientific">Pseudocercospora eumusae</name>
    <dbReference type="NCBI Taxonomy" id="321146"/>
    <lineage>
        <taxon>Eukaryota</taxon>
        <taxon>Fungi</taxon>
        <taxon>Dikarya</taxon>
        <taxon>Ascomycota</taxon>
        <taxon>Pezizomycotina</taxon>
        <taxon>Dothideomycetes</taxon>
        <taxon>Dothideomycetidae</taxon>
        <taxon>Mycosphaerellales</taxon>
        <taxon>Mycosphaerellaceae</taxon>
        <taxon>Pseudocercospora</taxon>
    </lineage>
</organism>
<keyword evidence="5" id="KW-1185">Reference proteome</keyword>
<dbReference type="SUPFAM" id="SSF53474">
    <property type="entry name" value="alpha/beta-Hydrolases"/>
    <property type="match status" value="1"/>
</dbReference>
<dbReference type="PANTHER" id="PTHR43329">
    <property type="entry name" value="EPOXIDE HYDROLASE"/>
    <property type="match status" value="1"/>
</dbReference>
<dbReference type="PRINTS" id="PR00412">
    <property type="entry name" value="EPOXHYDRLASE"/>
</dbReference>
<evidence type="ECO:0000256" key="2">
    <source>
        <dbReference type="ARBA" id="ARBA00038334"/>
    </source>
</evidence>
<comment type="similarity">
    <text evidence="2">Belongs to the AB hydrolase superfamily. Epoxide hydrolase family.</text>
</comment>
<evidence type="ECO:0000256" key="1">
    <source>
        <dbReference type="ARBA" id="ARBA00022801"/>
    </source>
</evidence>
<evidence type="ECO:0000259" key="3">
    <source>
        <dbReference type="Pfam" id="PF00561"/>
    </source>
</evidence>
<dbReference type="InterPro" id="IPR000073">
    <property type="entry name" value="AB_hydrolase_1"/>
</dbReference>
<dbReference type="EMBL" id="LFZN01000443">
    <property type="protein sequence ID" value="KXS93576.1"/>
    <property type="molecule type" value="Genomic_DNA"/>
</dbReference>
<comment type="caution">
    <text evidence="4">The sequence shown here is derived from an EMBL/GenBank/DDBJ whole genome shotgun (WGS) entry which is preliminary data.</text>
</comment>
<reference evidence="4 5" key="1">
    <citation type="submission" date="2015-07" db="EMBL/GenBank/DDBJ databases">
        <title>Comparative genomics of the Sigatoka disease complex on banana suggests a link between parallel evolutionary changes in Pseudocercospora fijiensis and Pseudocercospora eumusae and increased virulence on the banana host.</title>
        <authorList>
            <person name="Chang T.-C."/>
            <person name="Salvucci A."/>
            <person name="Crous P.W."/>
            <person name="Stergiopoulos I."/>
        </authorList>
    </citation>
    <scope>NUCLEOTIDE SEQUENCE [LARGE SCALE GENOMIC DNA]</scope>
    <source>
        <strain evidence="4 5">CBS 114824</strain>
    </source>
</reference>
<name>A0A139GTP2_9PEZI</name>
<proteinExistence type="inferred from homology"/>
<gene>
    <name evidence="4" type="ORF">AC578_894</name>
</gene>
<dbReference type="Pfam" id="PF00561">
    <property type="entry name" value="Abhydrolase_1"/>
    <property type="match status" value="1"/>
</dbReference>
<keyword evidence="1" id="KW-0378">Hydrolase</keyword>
<evidence type="ECO:0000313" key="5">
    <source>
        <dbReference type="Proteomes" id="UP000070133"/>
    </source>
</evidence>
<dbReference type="Gene3D" id="3.40.50.1820">
    <property type="entry name" value="alpha/beta hydrolase"/>
    <property type="match status" value="1"/>
</dbReference>
<dbReference type="Proteomes" id="UP000070133">
    <property type="component" value="Unassembled WGS sequence"/>
</dbReference>